<comment type="caution">
    <text evidence="1">The sequence shown here is derived from an EMBL/GenBank/DDBJ whole genome shotgun (WGS) entry which is preliminary data.</text>
</comment>
<proteinExistence type="predicted"/>
<name>A0ACB9T1N3_HOLOL</name>
<evidence type="ECO:0000313" key="1">
    <source>
        <dbReference type="EMBL" id="KAI4460725.1"/>
    </source>
</evidence>
<gene>
    <name evidence="1" type="ORF">MML48_5g00010531</name>
</gene>
<reference evidence="1" key="1">
    <citation type="submission" date="2022-04" db="EMBL/GenBank/DDBJ databases">
        <title>Chromosome-scale genome assembly of Holotrichia oblita Faldermann.</title>
        <authorList>
            <person name="Rongchong L."/>
        </authorList>
    </citation>
    <scope>NUCLEOTIDE SEQUENCE</scope>
    <source>
        <strain evidence="1">81SQS9</strain>
    </source>
</reference>
<accession>A0ACB9T1N3</accession>
<keyword evidence="1" id="KW-0371">Homeobox</keyword>
<protein>
    <submittedName>
        <fullName evidence="1">Homeobox protein nkx</fullName>
    </submittedName>
</protein>
<dbReference type="Proteomes" id="UP001056778">
    <property type="component" value="Chromosome 5"/>
</dbReference>
<organism evidence="1 2">
    <name type="scientific">Holotrichia oblita</name>
    <name type="common">Chafer beetle</name>
    <dbReference type="NCBI Taxonomy" id="644536"/>
    <lineage>
        <taxon>Eukaryota</taxon>
        <taxon>Metazoa</taxon>
        <taxon>Ecdysozoa</taxon>
        <taxon>Arthropoda</taxon>
        <taxon>Hexapoda</taxon>
        <taxon>Insecta</taxon>
        <taxon>Pterygota</taxon>
        <taxon>Neoptera</taxon>
        <taxon>Endopterygota</taxon>
        <taxon>Coleoptera</taxon>
        <taxon>Polyphaga</taxon>
        <taxon>Scarabaeiformia</taxon>
        <taxon>Scarabaeidae</taxon>
        <taxon>Melolonthinae</taxon>
        <taxon>Holotrichia</taxon>
    </lineage>
</organism>
<sequence length="516" mass="59987">MDSKKFYEKIAIVRFPDIESEESDLSNENDKGPPVALVPDIDYEEPDEVETEAEQTIIPETDSQDDNIPLSVTKEENLIIKYNSLARKTCRQPLLPELQTPIQIFKCFAEGLDFRKQYVLDENCYRRSEVNVKPRQETEESTSDKEMTQNDTQDKLTLPPESEEVVSSKPATTRQIETTPARRDPDEEAQLDEDLPTTRPNRRRHLPLKYKDFKSISPAVRYSGIAQFVNGSSNYPPPYIRFVRDTSVLIVSRLDKMDEELTLKTDKISNTPSVTPFSINDILNDKKSPQPTPEEIEIQEKALDMSKPNRSFKDTTAGFSGYSSLPEYQHLNSGQSEETDRDPNQSGRKKRSRAAFTHAQVFELERRFSQQRYLSGPERADLAQALKLTETQVKIWYQNRRYKTKRKQMQMQESTLLNQNARKVAVKVLVKDDMPLLYQKHGFYPENKNDFFVYDQFNKNLAQKYTTKSLHESMLNLCQQYNNSMQLFPYFNYYHPALVSSIGHEEDLNPDQREQH</sequence>
<keyword evidence="2" id="KW-1185">Reference proteome</keyword>
<evidence type="ECO:0000313" key="2">
    <source>
        <dbReference type="Proteomes" id="UP001056778"/>
    </source>
</evidence>
<keyword evidence="1" id="KW-0238">DNA-binding</keyword>
<dbReference type="EMBL" id="CM043019">
    <property type="protein sequence ID" value="KAI4460725.1"/>
    <property type="molecule type" value="Genomic_DNA"/>
</dbReference>